<dbReference type="Proteomes" id="UP000631034">
    <property type="component" value="Unassembled WGS sequence"/>
</dbReference>
<evidence type="ECO:0000256" key="2">
    <source>
        <dbReference type="ARBA" id="ARBA00004876"/>
    </source>
</evidence>
<evidence type="ECO:0000256" key="14">
    <source>
        <dbReference type="SAM" id="MobiDB-lite"/>
    </source>
</evidence>
<evidence type="ECO:0000256" key="6">
    <source>
        <dbReference type="ARBA" id="ARBA00022490"/>
    </source>
</evidence>
<comment type="catalytic activity">
    <reaction evidence="12 13">
        <text>L-serine + acetyl-CoA = O-acetyl-L-serine + CoA</text>
        <dbReference type="Rhea" id="RHEA:24560"/>
        <dbReference type="ChEBI" id="CHEBI:33384"/>
        <dbReference type="ChEBI" id="CHEBI:57287"/>
        <dbReference type="ChEBI" id="CHEBI:57288"/>
        <dbReference type="ChEBI" id="CHEBI:58340"/>
        <dbReference type="EC" id="2.3.1.30"/>
    </reaction>
</comment>
<name>A0A8J7CVW9_9PROT</name>
<evidence type="ECO:0000256" key="11">
    <source>
        <dbReference type="ARBA" id="ARBA00023315"/>
    </source>
</evidence>
<dbReference type="Pfam" id="PF06426">
    <property type="entry name" value="SATase_N"/>
    <property type="match status" value="1"/>
</dbReference>
<dbReference type="GO" id="GO:0005737">
    <property type="term" value="C:cytoplasm"/>
    <property type="evidence" value="ECO:0007669"/>
    <property type="project" value="UniProtKB-SubCell"/>
</dbReference>
<evidence type="ECO:0000313" key="17">
    <source>
        <dbReference type="Proteomes" id="UP000631034"/>
    </source>
</evidence>
<feature type="compositionally biased region" description="Basic and acidic residues" evidence="14">
    <location>
        <begin position="240"/>
        <end position="250"/>
    </location>
</feature>
<dbReference type="Gene3D" id="1.10.3130.10">
    <property type="entry name" value="serine acetyltransferase, domain 1"/>
    <property type="match status" value="1"/>
</dbReference>
<feature type="region of interest" description="Disordered" evidence="14">
    <location>
        <begin position="218"/>
        <end position="250"/>
    </location>
</feature>
<dbReference type="RefSeq" id="WP_192533814.1">
    <property type="nucleotide sequence ID" value="NZ_JACZHT010000002.1"/>
</dbReference>
<dbReference type="FunFam" id="1.10.3130.10:FF:000003">
    <property type="entry name" value="Serine acetyltransferase"/>
    <property type="match status" value="1"/>
</dbReference>
<dbReference type="GO" id="GO:0006535">
    <property type="term" value="P:cysteine biosynthetic process from serine"/>
    <property type="evidence" value="ECO:0007669"/>
    <property type="project" value="InterPro"/>
</dbReference>
<keyword evidence="10" id="KW-0198">Cysteine biosynthesis</keyword>
<dbReference type="EMBL" id="JACZHT010000002">
    <property type="protein sequence ID" value="MBE1236811.1"/>
    <property type="molecule type" value="Genomic_DNA"/>
</dbReference>
<dbReference type="FunFam" id="2.160.10.10:FF:000007">
    <property type="entry name" value="Serine acetyltransferase"/>
    <property type="match status" value="1"/>
</dbReference>
<dbReference type="InterPro" id="IPR053376">
    <property type="entry name" value="Serine_acetyltransferase"/>
</dbReference>
<dbReference type="EC" id="2.3.1.30" evidence="4 13"/>
<dbReference type="InterPro" id="IPR011004">
    <property type="entry name" value="Trimer_LpxA-like_sf"/>
</dbReference>
<evidence type="ECO:0000256" key="5">
    <source>
        <dbReference type="ARBA" id="ARBA00018522"/>
    </source>
</evidence>
<feature type="domain" description="Serine acetyltransferase N-terminal" evidence="15">
    <location>
        <begin position="4"/>
        <end position="36"/>
    </location>
</feature>
<comment type="subcellular location">
    <subcellularLocation>
        <location evidence="1">Cytoplasm</location>
    </subcellularLocation>
</comment>
<dbReference type="UniPathway" id="UPA00136">
    <property type="reaction ID" value="UER00199"/>
</dbReference>
<evidence type="ECO:0000256" key="12">
    <source>
        <dbReference type="ARBA" id="ARBA00049486"/>
    </source>
</evidence>
<keyword evidence="9" id="KW-0677">Repeat</keyword>
<evidence type="ECO:0000256" key="9">
    <source>
        <dbReference type="ARBA" id="ARBA00022737"/>
    </source>
</evidence>
<keyword evidence="7" id="KW-0028">Amino-acid biosynthesis</keyword>
<dbReference type="AlphaFoldDB" id="A0A8J7CVW9"/>
<evidence type="ECO:0000256" key="1">
    <source>
        <dbReference type="ARBA" id="ARBA00004496"/>
    </source>
</evidence>
<dbReference type="InterPro" id="IPR001451">
    <property type="entry name" value="Hexapep"/>
</dbReference>
<comment type="caution">
    <text evidence="16">The sequence shown here is derived from an EMBL/GenBank/DDBJ whole genome shotgun (WGS) entry which is preliminary data.</text>
</comment>
<organism evidence="16 17">
    <name type="scientific">Phaeovibrio sulfidiphilus</name>
    <dbReference type="NCBI Taxonomy" id="1220600"/>
    <lineage>
        <taxon>Bacteria</taxon>
        <taxon>Pseudomonadati</taxon>
        <taxon>Pseudomonadota</taxon>
        <taxon>Alphaproteobacteria</taxon>
        <taxon>Rhodospirillales</taxon>
        <taxon>Rhodospirillaceae</taxon>
        <taxon>Phaeovibrio</taxon>
    </lineage>
</organism>
<dbReference type="CDD" id="cd03354">
    <property type="entry name" value="LbH_SAT"/>
    <property type="match status" value="1"/>
</dbReference>
<keyword evidence="17" id="KW-1185">Reference proteome</keyword>
<reference evidence="16" key="1">
    <citation type="submission" date="2020-10" db="EMBL/GenBank/DDBJ databases">
        <title>Genome sequence of the unusual species of purple photosynthetic bacteria, Phaeovibrio sulfidiphilus DSM 23193, type strain.</title>
        <authorList>
            <person name="Kyndt J.A."/>
            <person name="Meyer T.E."/>
        </authorList>
    </citation>
    <scope>NUCLEOTIDE SEQUENCE</scope>
    <source>
        <strain evidence="16">DSM 23193</strain>
    </source>
</reference>
<evidence type="ECO:0000256" key="4">
    <source>
        <dbReference type="ARBA" id="ARBA00013266"/>
    </source>
</evidence>
<dbReference type="GO" id="GO:0009001">
    <property type="term" value="F:serine O-acetyltransferase activity"/>
    <property type="evidence" value="ECO:0007669"/>
    <property type="project" value="UniProtKB-EC"/>
</dbReference>
<dbReference type="InterPro" id="IPR042122">
    <property type="entry name" value="Ser_AcTrfase_N_sf"/>
</dbReference>
<evidence type="ECO:0000256" key="10">
    <source>
        <dbReference type="ARBA" id="ARBA00023192"/>
    </source>
</evidence>
<evidence type="ECO:0000256" key="7">
    <source>
        <dbReference type="ARBA" id="ARBA00022605"/>
    </source>
</evidence>
<dbReference type="Gene3D" id="2.160.10.10">
    <property type="entry name" value="Hexapeptide repeat proteins"/>
    <property type="match status" value="1"/>
</dbReference>
<evidence type="ECO:0000256" key="3">
    <source>
        <dbReference type="ARBA" id="ARBA00007274"/>
    </source>
</evidence>
<dbReference type="PIRSF" id="PIRSF000441">
    <property type="entry name" value="CysE"/>
    <property type="match status" value="1"/>
</dbReference>
<evidence type="ECO:0000259" key="15">
    <source>
        <dbReference type="Pfam" id="PF06426"/>
    </source>
</evidence>
<feature type="compositionally biased region" description="Low complexity" evidence="14">
    <location>
        <begin position="218"/>
        <end position="236"/>
    </location>
</feature>
<gene>
    <name evidence="16" type="primary">cysE</name>
    <name evidence="16" type="ORF">IHV25_03980</name>
</gene>
<dbReference type="InterPro" id="IPR005881">
    <property type="entry name" value="Ser_O-AcTrfase"/>
</dbReference>
<dbReference type="InterPro" id="IPR045304">
    <property type="entry name" value="LbH_SAT"/>
</dbReference>
<dbReference type="NCBIfam" id="TIGR01172">
    <property type="entry name" value="cysE"/>
    <property type="match status" value="1"/>
</dbReference>
<dbReference type="Pfam" id="PF00132">
    <property type="entry name" value="Hexapep"/>
    <property type="match status" value="1"/>
</dbReference>
<evidence type="ECO:0000313" key="16">
    <source>
        <dbReference type="EMBL" id="MBE1236811.1"/>
    </source>
</evidence>
<dbReference type="InterPro" id="IPR010493">
    <property type="entry name" value="Ser_AcTrfase_N"/>
</dbReference>
<evidence type="ECO:0000256" key="13">
    <source>
        <dbReference type="PIRNR" id="PIRNR000441"/>
    </source>
</evidence>
<comment type="similarity">
    <text evidence="3 13">Belongs to the transferase hexapeptide repeat family.</text>
</comment>
<keyword evidence="8 13" id="KW-0808">Transferase</keyword>
<comment type="pathway">
    <text evidence="2">Amino-acid biosynthesis; L-cysteine biosynthesis; L-cysteine from L-serine: step 1/2.</text>
</comment>
<evidence type="ECO:0000256" key="8">
    <source>
        <dbReference type="ARBA" id="ARBA00022679"/>
    </source>
</evidence>
<keyword evidence="11 13" id="KW-0012">Acyltransferase</keyword>
<dbReference type="SUPFAM" id="SSF51161">
    <property type="entry name" value="Trimeric LpxA-like enzymes"/>
    <property type="match status" value="1"/>
</dbReference>
<sequence>MFFKQLREDLDTIMARDPAARSKLEVFLCYPGFHALLFYRIAHPLWTHGWYTLARFIAHLGKMFTGVEIHPAAKIGRRLFIDHATGVVIGETAEVGDDVTLYHDVTLGGTSLERGKRHPTVEDGVVIGAGAQVLGPHVIGKGARIGANAVVLKPVRPGATMVGIPAQEAGEVRLRAEEGFSPYGTPENVSDPVEVHIGELHKELERLRERIETLERMPSPVAAPVAAAAPSAPAGGARTGRGERRSGTTQ</sequence>
<keyword evidence="6" id="KW-0963">Cytoplasm</keyword>
<proteinExistence type="inferred from homology"/>
<accession>A0A8J7CVW9</accession>
<dbReference type="NCBIfam" id="NF041874">
    <property type="entry name" value="EPS_EpsC"/>
    <property type="match status" value="1"/>
</dbReference>
<dbReference type="PANTHER" id="PTHR42811">
    <property type="entry name" value="SERINE ACETYLTRANSFERASE"/>
    <property type="match status" value="1"/>
</dbReference>
<protein>
    <recommendedName>
        <fullName evidence="5 13">Serine acetyltransferase</fullName>
        <ecNumber evidence="4 13">2.3.1.30</ecNumber>
    </recommendedName>
</protein>